<dbReference type="AlphaFoldDB" id="A0A0N4Y7Z9"/>
<dbReference type="InterPro" id="IPR052854">
    <property type="entry name" value="Serpentine_rcpt_epsilon"/>
</dbReference>
<dbReference type="Proteomes" id="UP000271162">
    <property type="component" value="Unassembled WGS sequence"/>
</dbReference>
<dbReference type="EMBL" id="UYSL01020719">
    <property type="protein sequence ID" value="VDL75902.1"/>
    <property type="molecule type" value="Genomic_DNA"/>
</dbReference>
<evidence type="ECO:0000256" key="2">
    <source>
        <dbReference type="SAM" id="Phobius"/>
    </source>
</evidence>
<dbReference type="GO" id="GO:0016020">
    <property type="term" value="C:membrane"/>
    <property type="evidence" value="ECO:0007669"/>
    <property type="project" value="InterPro"/>
</dbReference>
<keyword evidence="2" id="KW-0812">Transmembrane</keyword>
<accession>A0A0N4Y7Z9</accession>
<dbReference type="InterPro" id="IPR004151">
    <property type="entry name" value="7TM_GPCR_serpentine_rcpt_Sre"/>
</dbReference>
<feature type="transmembrane region" description="Helical" evidence="2">
    <location>
        <begin position="43"/>
        <end position="66"/>
    </location>
</feature>
<evidence type="ECO:0000313" key="4">
    <source>
        <dbReference type="Proteomes" id="UP000271162"/>
    </source>
</evidence>
<dbReference type="GO" id="GO:0007606">
    <property type="term" value="P:sensory perception of chemical stimulus"/>
    <property type="evidence" value="ECO:0007669"/>
    <property type="project" value="InterPro"/>
</dbReference>
<reference evidence="5" key="1">
    <citation type="submission" date="2017-02" db="UniProtKB">
        <authorList>
            <consortium name="WormBaseParasite"/>
        </authorList>
    </citation>
    <scope>IDENTIFICATION</scope>
</reference>
<dbReference type="PANTHER" id="PTHR47518">
    <property type="entry name" value="SERPENTINE RECEPTOR CLASS EPSILON-13-RELATED"/>
    <property type="match status" value="1"/>
</dbReference>
<feature type="transmembrane region" description="Helical" evidence="2">
    <location>
        <begin position="12"/>
        <end position="31"/>
    </location>
</feature>
<protein>
    <submittedName>
        <fullName evidence="5">Solute carrier family 11 member 1</fullName>
    </submittedName>
</protein>
<evidence type="ECO:0000313" key="3">
    <source>
        <dbReference type="EMBL" id="VDL75902.1"/>
    </source>
</evidence>
<evidence type="ECO:0000256" key="1">
    <source>
        <dbReference type="ARBA" id="ARBA00006803"/>
    </source>
</evidence>
<name>A0A0N4Y7Z9_NIPBR</name>
<reference evidence="3 4" key="2">
    <citation type="submission" date="2018-11" db="EMBL/GenBank/DDBJ databases">
        <authorList>
            <consortium name="Pathogen Informatics"/>
        </authorList>
    </citation>
    <scope>NUCLEOTIDE SEQUENCE [LARGE SCALE GENOMIC DNA]</scope>
</reference>
<keyword evidence="4" id="KW-1185">Reference proteome</keyword>
<evidence type="ECO:0000313" key="5">
    <source>
        <dbReference type="WBParaSite" id="NBR_0001231201-mRNA-1"/>
    </source>
</evidence>
<comment type="similarity">
    <text evidence="1">Belongs to the nematode receptor-like protein sre family.</text>
</comment>
<proteinExistence type="inferred from homology"/>
<sequence length="121" mass="13945">MAENIRVCTSIARVIQSIGILNIISTLLLVVDNFDVPIVYKNLVVIGFNYSILIYGFLIALVMYRYNDEWQSEVRRILSKHRIGRMTESSLSVKSTLGTETHVDKQMHTSLYFSMLQKDWA</sequence>
<organism evidence="5">
    <name type="scientific">Nippostrongylus brasiliensis</name>
    <name type="common">Rat hookworm</name>
    <dbReference type="NCBI Taxonomy" id="27835"/>
    <lineage>
        <taxon>Eukaryota</taxon>
        <taxon>Metazoa</taxon>
        <taxon>Ecdysozoa</taxon>
        <taxon>Nematoda</taxon>
        <taxon>Chromadorea</taxon>
        <taxon>Rhabditida</taxon>
        <taxon>Rhabditina</taxon>
        <taxon>Rhabditomorpha</taxon>
        <taxon>Strongyloidea</taxon>
        <taxon>Heligmosomidae</taxon>
        <taxon>Nippostrongylus</taxon>
    </lineage>
</organism>
<dbReference type="Pfam" id="PF03125">
    <property type="entry name" value="Sre"/>
    <property type="match status" value="1"/>
</dbReference>
<gene>
    <name evidence="3" type="ORF">NBR_LOCUS12313</name>
</gene>
<keyword evidence="2" id="KW-1133">Transmembrane helix</keyword>
<keyword evidence="2" id="KW-0472">Membrane</keyword>
<dbReference type="WBParaSite" id="NBR_0001231201-mRNA-1">
    <property type="protein sequence ID" value="NBR_0001231201-mRNA-1"/>
    <property type="gene ID" value="NBR_0001231201"/>
</dbReference>
<dbReference type="PANTHER" id="PTHR47518:SF9">
    <property type="entry name" value="SERPENTINE RECEPTOR, CLASS T"/>
    <property type="match status" value="1"/>
</dbReference>